<dbReference type="Proteomes" id="UP001159257">
    <property type="component" value="Unassembled WGS sequence"/>
</dbReference>
<dbReference type="Pfam" id="PF11391">
    <property type="entry name" value="DUF2798"/>
    <property type="match status" value="1"/>
</dbReference>
<protein>
    <recommendedName>
        <fullName evidence="4">DUF2798 domain-containing protein</fullName>
    </recommendedName>
</protein>
<organism evidence="2 3">
    <name type="scientific">Marinobacterium sediminicola</name>
    <dbReference type="NCBI Taxonomy" id="518898"/>
    <lineage>
        <taxon>Bacteria</taxon>
        <taxon>Pseudomonadati</taxon>
        <taxon>Pseudomonadota</taxon>
        <taxon>Gammaproteobacteria</taxon>
        <taxon>Oceanospirillales</taxon>
        <taxon>Oceanospirillaceae</taxon>
        <taxon>Marinobacterium</taxon>
    </lineage>
</organism>
<name>A0ABY1RYV0_9GAMM</name>
<keyword evidence="3" id="KW-1185">Reference proteome</keyword>
<evidence type="ECO:0008006" key="4">
    <source>
        <dbReference type="Google" id="ProtNLM"/>
    </source>
</evidence>
<accession>A0ABY1RYV0</accession>
<gene>
    <name evidence="2" type="ORF">SAMN04487964_10449</name>
</gene>
<dbReference type="EMBL" id="FXWV01000004">
    <property type="protein sequence ID" value="SMR73387.1"/>
    <property type="molecule type" value="Genomic_DNA"/>
</dbReference>
<evidence type="ECO:0000313" key="3">
    <source>
        <dbReference type="Proteomes" id="UP001159257"/>
    </source>
</evidence>
<feature type="transmembrane region" description="Helical" evidence="1">
    <location>
        <begin position="38"/>
        <end position="60"/>
    </location>
</feature>
<comment type="caution">
    <text evidence="2">The sequence shown here is derived from an EMBL/GenBank/DDBJ whole genome shotgun (WGS) entry which is preliminary data.</text>
</comment>
<dbReference type="InterPro" id="IPR021529">
    <property type="entry name" value="DUF2798"/>
</dbReference>
<sequence>MKLRLWFTFLMSLVLTFFMTGYVTWLNLGFSELYLEKWFRAFCMAWPAAGVISFIFGPVVQRLSTRLAGQA</sequence>
<evidence type="ECO:0000256" key="1">
    <source>
        <dbReference type="SAM" id="Phobius"/>
    </source>
</evidence>
<keyword evidence="1" id="KW-0472">Membrane</keyword>
<reference evidence="2 3" key="1">
    <citation type="submission" date="2017-05" db="EMBL/GenBank/DDBJ databases">
        <authorList>
            <person name="Varghese N."/>
            <person name="Submissions S."/>
        </authorList>
    </citation>
    <scope>NUCLEOTIDE SEQUENCE [LARGE SCALE GENOMIC DNA]</scope>
    <source>
        <strain evidence="2 3">CGMCC 1.7287</strain>
    </source>
</reference>
<dbReference type="RefSeq" id="WP_239039707.1">
    <property type="nucleotide sequence ID" value="NZ_BAAAEY010000001.1"/>
</dbReference>
<evidence type="ECO:0000313" key="2">
    <source>
        <dbReference type="EMBL" id="SMR73387.1"/>
    </source>
</evidence>
<proteinExistence type="predicted"/>
<keyword evidence="1" id="KW-1133">Transmembrane helix</keyword>
<feature type="transmembrane region" description="Helical" evidence="1">
    <location>
        <begin position="7"/>
        <end position="26"/>
    </location>
</feature>
<keyword evidence="1" id="KW-0812">Transmembrane</keyword>